<feature type="region of interest" description="Disordered" evidence="1">
    <location>
        <begin position="240"/>
        <end position="289"/>
    </location>
</feature>
<reference evidence="3 4" key="1">
    <citation type="submission" date="2017-10" db="EMBL/GenBank/DDBJ databases">
        <authorList>
            <person name="Sibley D."/>
            <person name="Venepally P."/>
            <person name="Karamycheva S."/>
            <person name="Hadjithomas M."/>
            <person name="Khan A."/>
            <person name="Brunk B."/>
            <person name="Roos D."/>
            <person name="Caler E."/>
            <person name="Lorenzi H."/>
        </authorList>
    </citation>
    <scope>NUCLEOTIDE SEQUENCE [LARGE SCALE GENOMIC DNA]</scope>
    <source>
        <strain evidence="3 4">CAST</strain>
    </source>
</reference>
<dbReference type="SUPFAM" id="SSF52540">
    <property type="entry name" value="P-loop containing nucleoside triphosphate hydrolases"/>
    <property type="match status" value="1"/>
</dbReference>
<proteinExistence type="predicted"/>
<dbReference type="InterPro" id="IPR027417">
    <property type="entry name" value="P-loop_NTPase"/>
</dbReference>
<feature type="region of interest" description="Disordered" evidence="1">
    <location>
        <begin position="129"/>
        <end position="152"/>
    </location>
</feature>
<dbReference type="InterPro" id="IPR051316">
    <property type="entry name" value="Zinc-reg_GTPase_activator"/>
</dbReference>
<dbReference type="InterPro" id="IPR003495">
    <property type="entry name" value="CobW/HypB/UreG_nucleotide-bd"/>
</dbReference>
<comment type="caution">
    <text evidence="3">The sequence shown here is derived from an EMBL/GenBank/DDBJ whole genome shotgun (WGS) entry which is preliminary data.</text>
</comment>
<organism evidence="3 4">
    <name type="scientific">Toxoplasma gondii CAST</name>
    <dbReference type="NCBI Taxonomy" id="943122"/>
    <lineage>
        <taxon>Eukaryota</taxon>
        <taxon>Sar</taxon>
        <taxon>Alveolata</taxon>
        <taxon>Apicomplexa</taxon>
        <taxon>Conoidasida</taxon>
        <taxon>Coccidia</taxon>
        <taxon>Eucoccidiorida</taxon>
        <taxon>Eimeriorina</taxon>
        <taxon>Sarcocystidae</taxon>
        <taxon>Toxoplasma</taxon>
    </lineage>
</organism>
<feature type="compositionally biased region" description="Basic and acidic residues" evidence="1">
    <location>
        <begin position="596"/>
        <end position="610"/>
    </location>
</feature>
<evidence type="ECO:0000259" key="2">
    <source>
        <dbReference type="Pfam" id="PF02492"/>
    </source>
</evidence>
<dbReference type="Proteomes" id="UP000284452">
    <property type="component" value="Unassembled WGS sequence"/>
</dbReference>
<feature type="compositionally biased region" description="Basic and acidic residues" evidence="1">
    <location>
        <begin position="1"/>
        <end position="17"/>
    </location>
</feature>
<feature type="region of interest" description="Disordered" evidence="1">
    <location>
        <begin position="1"/>
        <end position="72"/>
    </location>
</feature>
<evidence type="ECO:0000313" key="4">
    <source>
        <dbReference type="Proteomes" id="UP000284452"/>
    </source>
</evidence>
<feature type="compositionally biased region" description="Basic residues" evidence="1">
    <location>
        <begin position="568"/>
        <end position="583"/>
    </location>
</feature>
<name>A0A3R7YXW7_TOXGO</name>
<feature type="region of interest" description="Disordered" evidence="1">
    <location>
        <begin position="382"/>
        <end position="401"/>
    </location>
</feature>
<sequence length="656" mass="71446">MENCEQRSRARKERSETEQLQSSSSPCPSDASEDDDAPPCLLRASSSTSSSSSSSSSFSSTSSSSSSSSSSVPVTIISGLLGAGKTSLLRGLLSGSIPHGLRILAVQNEFSVEGGVEAPLRAAFDASLASGRQPPRSGLGSEGEISRLEPRESEEALLPETVYQLPNGCICCSIKDELIRTLESLLAKFPYSFDYIVVEASGVATPQQLVEAFWLDEPLQEQMHLDGLVTLVDPSNIPGVSWKSPEEGAADANNASQAPSLQTQDASWPSRASPEPPPSSREAGQEGARPLKRWADSEFFRDLWMQQVVCADKLIVTKTDVARQSEVEAATQLLQALNPVASLSRAALKFEEARESPGLQIHDFLFQRAYATGAASRQMRVTEPPFSAGHPPQDEEAASDSARLGRLRERLGEAKTPCRGPGNPWGIQSHCISLLAKVTRSEDEEDRSEGLGRCVGAGERREKRGCKLVSLARLERLLSELLWREEPSQDVGNAAGSLVFRCKALFAAWVEDGAREAEVEERDQRGETSGAGAAPRPQGVWGVFELQGVGRVFEVNRVIDPNCLDSMKRRRPGRTQGAMKHKHHGEDCSCPAHCPHTKETTETEADREGEGREDDEERLENHEEVIESRFLFVGMGLTSAELRRRLEGCLEERLLV</sequence>
<dbReference type="Gene3D" id="3.40.50.300">
    <property type="entry name" value="P-loop containing nucleotide triphosphate hydrolases"/>
    <property type="match status" value="1"/>
</dbReference>
<evidence type="ECO:0000313" key="3">
    <source>
        <dbReference type="EMBL" id="RQX75604.1"/>
    </source>
</evidence>
<feature type="region of interest" description="Disordered" evidence="1">
    <location>
        <begin position="516"/>
        <end position="538"/>
    </location>
</feature>
<dbReference type="PANTHER" id="PTHR13748:SF31">
    <property type="entry name" value="ZINC-REGULATED GTPASE METALLOPROTEIN ACTIVATOR 1A-RELATED"/>
    <property type="match status" value="1"/>
</dbReference>
<protein>
    <submittedName>
        <fullName evidence="3">CobW/P47K family protein</fullName>
    </submittedName>
</protein>
<accession>A0A3R7YXW7</accession>
<dbReference type="PANTHER" id="PTHR13748">
    <property type="entry name" value="COBW-RELATED"/>
    <property type="match status" value="1"/>
</dbReference>
<gene>
    <name evidence="3" type="ORF">TGCAST_273990</name>
</gene>
<feature type="compositionally biased region" description="Low complexity" evidence="1">
    <location>
        <begin position="45"/>
        <end position="71"/>
    </location>
</feature>
<evidence type="ECO:0000256" key="1">
    <source>
        <dbReference type="SAM" id="MobiDB-lite"/>
    </source>
</evidence>
<feature type="region of interest" description="Disordered" evidence="1">
    <location>
        <begin position="566"/>
        <end position="621"/>
    </location>
</feature>
<dbReference type="CDD" id="cd03112">
    <property type="entry name" value="CobW-like"/>
    <property type="match status" value="1"/>
</dbReference>
<feature type="domain" description="CobW/HypB/UreG nucleotide-binding" evidence="2">
    <location>
        <begin position="73"/>
        <end position="342"/>
    </location>
</feature>
<feature type="compositionally biased region" description="Polar residues" evidence="1">
    <location>
        <begin position="253"/>
        <end position="265"/>
    </location>
</feature>
<dbReference type="AlphaFoldDB" id="A0A3R7YXW7"/>
<dbReference type="VEuPathDB" id="ToxoDB:TGCAST_273990"/>
<dbReference type="Pfam" id="PF02492">
    <property type="entry name" value="cobW"/>
    <property type="match status" value="1"/>
</dbReference>
<feature type="compositionally biased region" description="Basic and acidic residues" evidence="1">
    <location>
        <begin position="516"/>
        <end position="526"/>
    </location>
</feature>
<dbReference type="EMBL" id="AHIV02000062">
    <property type="protein sequence ID" value="RQX75604.1"/>
    <property type="molecule type" value="Genomic_DNA"/>
</dbReference>
<dbReference type="GO" id="GO:0005737">
    <property type="term" value="C:cytoplasm"/>
    <property type="evidence" value="ECO:0007669"/>
    <property type="project" value="TreeGrafter"/>
</dbReference>